<comment type="caution">
    <text evidence="2">The sequence shown here is derived from an EMBL/GenBank/DDBJ whole genome shotgun (WGS) entry which is preliminary data.</text>
</comment>
<evidence type="ECO:0000313" key="2">
    <source>
        <dbReference type="EMBL" id="KAL0115793.1"/>
    </source>
</evidence>
<gene>
    <name evidence="2" type="ORF">PUN28_010970</name>
</gene>
<name>A0AAW2FKU1_9HYME</name>
<organism evidence="2 3">
    <name type="scientific">Cardiocondyla obscurior</name>
    <dbReference type="NCBI Taxonomy" id="286306"/>
    <lineage>
        <taxon>Eukaryota</taxon>
        <taxon>Metazoa</taxon>
        <taxon>Ecdysozoa</taxon>
        <taxon>Arthropoda</taxon>
        <taxon>Hexapoda</taxon>
        <taxon>Insecta</taxon>
        <taxon>Pterygota</taxon>
        <taxon>Neoptera</taxon>
        <taxon>Endopterygota</taxon>
        <taxon>Hymenoptera</taxon>
        <taxon>Apocrita</taxon>
        <taxon>Aculeata</taxon>
        <taxon>Formicoidea</taxon>
        <taxon>Formicidae</taxon>
        <taxon>Myrmicinae</taxon>
        <taxon>Cardiocondyla</taxon>
    </lineage>
</organism>
<proteinExistence type="predicted"/>
<protein>
    <submittedName>
        <fullName evidence="2">Uncharacterized protein</fullName>
    </submittedName>
</protein>
<dbReference type="EMBL" id="JADYXP020000010">
    <property type="protein sequence ID" value="KAL0115793.1"/>
    <property type="molecule type" value="Genomic_DNA"/>
</dbReference>
<keyword evidence="3" id="KW-1185">Reference proteome</keyword>
<dbReference type="AlphaFoldDB" id="A0AAW2FKU1"/>
<dbReference type="Proteomes" id="UP001430953">
    <property type="component" value="Unassembled WGS sequence"/>
</dbReference>
<evidence type="ECO:0000256" key="1">
    <source>
        <dbReference type="SAM" id="MobiDB-lite"/>
    </source>
</evidence>
<sequence length="152" mass="17643">MTQPRLRDSQCWRKFARCLYCFQSISLERITRALSETQLKLSVFTRQRSRRVSAAYKSDNDKKKNRKKKKKEKTAGRISTLHDSLTCAWSVSYRALLSGVRSPLRKSSLCISKNEPLFFARAFMHLELHFGIHATFCRERTLDLPDANDPAS</sequence>
<evidence type="ECO:0000313" key="3">
    <source>
        <dbReference type="Proteomes" id="UP001430953"/>
    </source>
</evidence>
<feature type="compositionally biased region" description="Basic residues" evidence="1">
    <location>
        <begin position="63"/>
        <end position="72"/>
    </location>
</feature>
<reference evidence="2 3" key="1">
    <citation type="submission" date="2023-03" db="EMBL/GenBank/DDBJ databases">
        <title>High recombination rates correlate with genetic variation in Cardiocondyla obscurior ants.</title>
        <authorList>
            <person name="Errbii M."/>
        </authorList>
    </citation>
    <scope>NUCLEOTIDE SEQUENCE [LARGE SCALE GENOMIC DNA]</scope>
    <source>
        <strain evidence="2">Alpha-2009</strain>
        <tissue evidence="2">Whole body</tissue>
    </source>
</reference>
<feature type="region of interest" description="Disordered" evidence="1">
    <location>
        <begin position="54"/>
        <end position="75"/>
    </location>
</feature>
<accession>A0AAW2FKU1</accession>